<organism evidence="4 5">
    <name type="scientific">Spongiibacter nanhainus</name>
    <dbReference type="NCBI Taxonomy" id="2794344"/>
    <lineage>
        <taxon>Bacteria</taxon>
        <taxon>Pseudomonadati</taxon>
        <taxon>Pseudomonadota</taxon>
        <taxon>Gammaproteobacteria</taxon>
        <taxon>Cellvibrionales</taxon>
        <taxon>Spongiibacteraceae</taxon>
        <taxon>Spongiibacter</taxon>
    </lineage>
</organism>
<feature type="domain" description="SMP-30/Gluconolactonase/LRE-like region" evidence="3">
    <location>
        <begin position="38"/>
        <end position="258"/>
    </location>
</feature>
<dbReference type="InterPro" id="IPR011042">
    <property type="entry name" value="6-blade_b-propeller_TolB-like"/>
</dbReference>
<dbReference type="KEGG" id="snan:I6N98_13020"/>
<reference evidence="4 5" key="1">
    <citation type="submission" date="2020-12" db="EMBL/GenBank/DDBJ databases">
        <authorList>
            <person name="Shan Y."/>
        </authorList>
    </citation>
    <scope>NUCLEOTIDE SEQUENCE [LARGE SCALE GENOMIC DNA]</scope>
    <source>
        <strain evidence="5">csc3.9</strain>
    </source>
</reference>
<evidence type="ECO:0000256" key="1">
    <source>
        <dbReference type="ARBA" id="ARBA00022737"/>
    </source>
</evidence>
<evidence type="ECO:0000313" key="4">
    <source>
        <dbReference type="EMBL" id="QQD17282.1"/>
    </source>
</evidence>
<dbReference type="InterPro" id="IPR013658">
    <property type="entry name" value="SGL"/>
</dbReference>
<dbReference type="AlphaFoldDB" id="A0A7T4QZ29"/>
<keyword evidence="5" id="KW-1185">Reference proteome</keyword>
<dbReference type="PROSITE" id="PS51125">
    <property type="entry name" value="NHL"/>
    <property type="match status" value="1"/>
</dbReference>
<evidence type="ECO:0000313" key="5">
    <source>
        <dbReference type="Proteomes" id="UP000596063"/>
    </source>
</evidence>
<keyword evidence="1" id="KW-0677">Repeat</keyword>
<dbReference type="Proteomes" id="UP000596063">
    <property type="component" value="Chromosome"/>
</dbReference>
<dbReference type="PANTHER" id="PTHR40274">
    <property type="entry name" value="VIRGINIAMYCIN B LYASE"/>
    <property type="match status" value="1"/>
</dbReference>
<dbReference type="SUPFAM" id="SSF63829">
    <property type="entry name" value="Calcium-dependent phosphotriesterase"/>
    <property type="match status" value="2"/>
</dbReference>
<dbReference type="InterPro" id="IPR051344">
    <property type="entry name" value="Vgb"/>
</dbReference>
<dbReference type="Pfam" id="PF08450">
    <property type="entry name" value="SGL"/>
    <property type="match status" value="1"/>
</dbReference>
<accession>A0A7T4QZ29</accession>
<dbReference type="Gene3D" id="2.120.10.30">
    <property type="entry name" value="TolB, C-terminal domain"/>
    <property type="match status" value="2"/>
</dbReference>
<feature type="repeat" description="NHL" evidence="2">
    <location>
        <begin position="402"/>
        <end position="433"/>
    </location>
</feature>
<proteinExistence type="predicted"/>
<evidence type="ECO:0000256" key="2">
    <source>
        <dbReference type="PROSITE-ProRule" id="PRU00504"/>
    </source>
</evidence>
<dbReference type="EMBL" id="CP066167">
    <property type="protein sequence ID" value="QQD17282.1"/>
    <property type="molecule type" value="Genomic_DNA"/>
</dbReference>
<gene>
    <name evidence="4" type="ORF">I6N98_13020</name>
</gene>
<protein>
    <submittedName>
        <fullName evidence="4">SMP-30/gluconolactonase/LRE family protein</fullName>
    </submittedName>
</protein>
<name>A0A7T4QZ29_9GAMM</name>
<sequence length="537" mass="55596">MADSTGMNDSAGRYQSSIVTADGWTVEHITSASRLHGANGIRTGADGRLYVAQVAGSQVSAIDVDSGAIETISPMGSGIVAPDDVAFDDHGNLFATELTKGRIGMRDARGQYRVVQDNMPCANPITIYQGRLIAGECRPGGRIMELDLNGGPPRIILDNVPMPNAFEVGPDGKLYIPLMGTNEIWRVDLEGGAPEVVATELGVPDAVKFDKDGYIVSTQVATGQVLRINPNTGEKTVLASVAPGLDNLSFVGDRLFVSSISGQITEILGQDQTRPLISDGLQWPMGLALADDGTLFIADGGYTYTKTPGAEKQCAGMLFSPGFPGFTRGVVSSGQGSWIVTTANGDVARFQPGSQHSEVLASGFDRLMGVALTSQGVPVFAELGRGRLLLLDGDAPTVLAEELADPAGVAVDAEGGVYVAEAAAGRVSVLRGSRRDTAVDGLAKPQGIAIRGETLYIVDSELKELIAVNLADGQRQTLASGLPVGTPSGVEVEPLGGVGELAGPMISFTGLAVDGGGALYIAADAEGSVLCLRPDSQ</sequence>
<dbReference type="InterPro" id="IPR001258">
    <property type="entry name" value="NHL_repeat"/>
</dbReference>
<dbReference type="PANTHER" id="PTHR40274:SF4">
    <property type="entry name" value="BLL1406 PROTEIN"/>
    <property type="match status" value="1"/>
</dbReference>
<evidence type="ECO:0000259" key="3">
    <source>
        <dbReference type="Pfam" id="PF08450"/>
    </source>
</evidence>
<dbReference type="RefSeq" id="WP_198568784.1">
    <property type="nucleotide sequence ID" value="NZ_CP066167.1"/>
</dbReference>